<evidence type="ECO:0000259" key="5">
    <source>
        <dbReference type="PROSITE" id="PS50102"/>
    </source>
</evidence>
<dbReference type="GO" id="GO:0000398">
    <property type="term" value="P:mRNA splicing, via spliceosome"/>
    <property type="evidence" value="ECO:0007669"/>
    <property type="project" value="TreeGrafter"/>
</dbReference>
<evidence type="ECO:0000256" key="3">
    <source>
        <dbReference type="PROSITE-ProRule" id="PRU00176"/>
    </source>
</evidence>
<name>A0A176WFD3_MARPO</name>
<reference evidence="9" key="3">
    <citation type="journal article" date="2020" name="Curr. Biol.">
        <title>Chromatin organization in early land plants reveals an ancestral association between H3K27me3, transposons, and constitutive heterochromatin.</title>
        <authorList>
            <person name="Montgomery S.A."/>
            <person name="Tanizawa Y."/>
            <person name="Galik B."/>
            <person name="Wang N."/>
            <person name="Ito T."/>
            <person name="Mochizuki T."/>
            <person name="Akimcheva S."/>
            <person name="Bowman J.L."/>
            <person name="Cognat V."/>
            <person name="Marechal-Drouard L."/>
            <person name="Ekker H."/>
            <person name="Hong S.F."/>
            <person name="Kohchi T."/>
            <person name="Lin S.S."/>
            <person name="Liu L.D."/>
            <person name="Nakamura Y."/>
            <person name="Valeeva L.R."/>
            <person name="Shakirov E.V."/>
            <person name="Shippen D.E."/>
            <person name="Wei W.L."/>
            <person name="Yagura M."/>
            <person name="Yamaoka S."/>
            <person name="Yamato K.T."/>
            <person name="Liu C."/>
            <person name="Berger F."/>
        </authorList>
    </citation>
    <scope>NUCLEOTIDE SEQUENCE [LARGE SCALE GENOMIC DNA]</scope>
    <source>
        <strain evidence="9">Tak-1</strain>
    </source>
</reference>
<comment type="subcellular location">
    <subcellularLocation>
        <location evidence="1">Nucleus</location>
    </subcellularLocation>
</comment>
<feature type="compositionally biased region" description="Basic and acidic residues" evidence="4">
    <location>
        <begin position="350"/>
        <end position="382"/>
    </location>
</feature>
<evidence type="ECO:0000256" key="4">
    <source>
        <dbReference type="SAM" id="MobiDB-lite"/>
    </source>
</evidence>
<dbReference type="SMART" id="SM00360">
    <property type="entry name" value="RRM"/>
    <property type="match status" value="1"/>
</dbReference>
<evidence type="ECO:0000256" key="1">
    <source>
        <dbReference type="ARBA" id="ARBA00004123"/>
    </source>
</evidence>
<feature type="compositionally biased region" description="Basic and acidic residues" evidence="4">
    <location>
        <begin position="239"/>
        <end position="249"/>
    </location>
</feature>
<dbReference type="AlphaFoldDB" id="A0A176WFD3"/>
<dbReference type="Pfam" id="PF00076">
    <property type="entry name" value="RRM_1"/>
    <property type="match status" value="1"/>
</dbReference>
<sequence length="438" mass="50041">MAQVTNQVFYATTYHPIQAGSIDGTDTAAHDNAIYRALLASSTGLYDPTGDQKAVGDPHSTLFVGRLARHTTEETLNQAMSKFGKVKHIRLVRHIVTGASQGYAFVEFESDKEMLYAYEMAHYNIIDGSQILVDYNRQQLMPGWIPRRLGGGLGGRKESGQLRFGGRDRPFRAPLRPIPDEQLVKLGIPLPPVGRYMSRFLLPPVPRRPDRSKETPRRRRSSQRENRSGTPQYEISGGDGDKHHVERRSSRSPVRSSRLVEEQEDAVKSSSSSRHRKGKHFLDEEGDASAHTKRVRRHAGEGSHKANKDYIPEAGDDDEYYKQRYSYPEISSARYDGSTEYERGSPGYDSRSKPEHGHEGKQGRRSRSNDTDKSSPVHERSTSKHRHERRERKRSRSRDSTDKEAKSTSHREGRRKSRHEHEGRHDKRSRSRHKSRET</sequence>
<evidence type="ECO:0000313" key="6">
    <source>
        <dbReference type="EMBL" id="BBN17273.1"/>
    </source>
</evidence>
<feature type="region of interest" description="Disordered" evidence="4">
    <location>
        <begin position="150"/>
        <end position="176"/>
    </location>
</feature>
<proteinExistence type="predicted"/>
<feature type="domain" description="RRM" evidence="5">
    <location>
        <begin position="60"/>
        <end position="138"/>
    </location>
</feature>
<dbReference type="Gene3D" id="3.30.70.330">
    <property type="match status" value="1"/>
</dbReference>
<feature type="compositionally biased region" description="Basic residues" evidence="4">
    <location>
        <begin position="383"/>
        <end position="396"/>
    </location>
</feature>
<evidence type="ECO:0000256" key="2">
    <source>
        <dbReference type="ARBA" id="ARBA00023242"/>
    </source>
</evidence>
<dbReference type="GO" id="GO:0003729">
    <property type="term" value="F:mRNA binding"/>
    <property type="evidence" value="ECO:0007669"/>
    <property type="project" value="TreeGrafter"/>
</dbReference>
<keyword evidence="8" id="KW-1185">Reference proteome</keyword>
<protein>
    <recommendedName>
        <fullName evidence="5">RRM domain-containing protein</fullName>
    </recommendedName>
</protein>
<accession>A0A176WFD3</accession>
<gene>
    <name evidence="7" type="ORF">AXG93_1838s1370</name>
    <name evidence="6" type="ORF">Mp_7g13260</name>
</gene>
<dbReference type="EMBL" id="LVLJ01000960">
    <property type="protein sequence ID" value="OAE31827.1"/>
    <property type="molecule type" value="Genomic_DNA"/>
</dbReference>
<reference evidence="7 8" key="1">
    <citation type="submission" date="2016-03" db="EMBL/GenBank/DDBJ databases">
        <title>Mechanisms controlling the formation of the plant cell surface in tip-growing cells are functionally conserved among land plants.</title>
        <authorList>
            <person name="Honkanen S."/>
            <person name="Jones V.A."/>
            <person name="Morieri G."/>
            <person name="Champion C."/>
            <person name="Hetherington A.J."/>
            <person name="Kelly S."/>
            <person name="Saint-Marcoux D."/>
            <person name="Proust H."/>
            <person name="Prescott H."/>
            <person name="Dolan L."/>
        </authorList>
    </citation>
    <scope>NUCLEOTIDE SEQUENCE [LARGE SCALE GENOMIC DNA]</scope>
    <source>
        <strain evidence="8">cv. Tak-1 and cv. Tak-2</strain>
        <tissue evidence="7">Whole gametophyte</tissue>
    </source>
</reference>
<keyword evidence="2" id="KW-0539">Nucleus</keyword>
<dbReference type="FunFam" id="3.30.70.330:FF:000132">
    <property type="entry name" value="Small nuclear ribonucleoprotein U11/U12 subunit 35"/>
    <property type="match status" value="1"/>
</dbReference>
<dbReference type="Proteomes" id="UP000077202">
    <property type="component" value="Unassembled WGS sequence"/>
</dbReference>
<reference evidence="6" key="2">
    <citation type="journal article" date="2019" name="Curr. Biol.">
        <title>Chromatin organization in early land plants reveals an ancestral association between H3K27me3, transposons, and constitutive heterochromatin.</title>
        <authorList>
            <person name="Montgomery S.A."/>
            <person name="Tanizawa Y."/>
            <person name="Galik B."/>
            <person name="Wang N."/>
            <person name="Ito T."/>
            <person name="Mochizuki T."/>
            <person name="Akimcheva S."/>
            <person name="Bowman J."/>
            <person name="Cognat V."/>
            <person name="Drouard L."/>
            <person name="Ekker H."/>
            <person name="Houng S."/>
            <person name="Kohchi T."/>
            <person name="Lin S."/>
            <person name="Liu L.D."/>
            <person name="Nakamura Y."/>
            <person name="Valeeva L.R."/>
            <person name="Shakirov E.V."/>
            <person name="Shippen D.E."/>
            <person name="Wei W."/>
            <person name="Yagura M."/>
            <person name="Yamaoka S."/>
            <person name="Yamato K.T."/>
            <person name="Liu C."/>
            <person name="Berger F."/>
        </authorList>
    </citation>
    <scope>NUCLEOTIDE SEQUENCE [LARGE SCALE GENOMIC DNA]</scope>
    <source>
        <strain evidence="6">Tak-1</strain>
    </source>
</reference>
<feature type="compositionally biased region" description="Basic and acidic residues" evidence="4">
    <location>
        <begin position="155"/>
        <end position="171"/>
    </location>
</feature>
<dbReference type="InterPro" id="IPR000504">
    <property type="entry name" value="RRM_dom"/>
</dbReference>
<dbReference type="EMBL" id="AP019872">
    <property type="protein sequence ID" value="BBN17273.1"/>
    <property type="molecule type" value="Genomic_DNA"/>
</dbReference>
<feature type="region of interest" description="Disordered" evidence="4">
    <location>
        <begin position="200"/>
        <end position="438"/>
    </location>
</feature>
<organism evidence="7 8">
    <name type="scientific">Marchantia polymorpha subsp. ruderalis</name>
    <dbReference type="NCBI Taxonomy" id="1480154"/>
    <lineage>
        <taxon>Eukaryota</taxon>
        <taxon>Viridiplantae</taxon>
        <taxon>Streptophyta</taxon>
        <taxon>Embryophyta</taxon>
        <taxon>Marchantiophyta</taxon>
        <taxon>Marchantiopsida</taxon>
        <taxon>Marchantiidae</taxon>
        <taxon>Marchantiales</taxon>
        <taxon>Marchantiaceae</taxon>
        <taxon>Marchantia</taxon>
    </lineage>
</organism>
<keyword evidence="3" id="KW-0694">RNA-binding</keyword>
<dbReference type="PROSITE" id="PS50102">
    <property type="entry name" value="RRM"/>
    <property type="match status" value="1"/>
</dbReference>
<evidence type="ECO:0000313" key="9">
    <source>
        <dbReference type="Proteomes" id="UP001162541"/>
    </source>
</evidence>
<feature type="compositionally biased region" description="Basic residues" evidence="4">
    <location>
        <begin position="426"/>
        <end position="438"/>
    </location>
</feature>
<dbReference type="PANTHER" id="PTHR13952">
    <property type="entry name" value="U1 SMALL NUCLEAR RIBONUCLEOPROTEIN 70 KD"/>
    <property type="match status" value="1"/>
</dbReference>
<feature type="compositionally biased region" description="Basic and acidic residues" evidence="4">
    <location>
        <begin position="298"/>
        <end position="311"/>
    </location>
</feature>
<dbReference type="SUPFAM" id="SSF54928">
    <property type="entry name" value="RNA-binding domain, RBD"/>
    <property type="match status" value="1"/>
</dbReference>
<evidence type="ECO:0000313" key="7">
    <source>
        <dbReference type="EMBL" id="OAE31827.1"/>
    </source>
</evidence>
<dbReference type="InterPro" id="IPR051183">
    <property type="entry name" value="U1_U11-U12_snRNP_70-35kDa"/>
</dbReference>
<evidence type="ECO:0000313" key="8">
    <source>
        <dbReference type="Proteomes" id="UP000077202"/>
    </source>
</evidence>
<dbReference type="GO" id="GO:0071011">
    <property type="term" value="C:precatalytic spliceosome"/>
    <property type="evidence" value="ECO:0007669"/>
    <property type="project" value="TreeGrafter"/>
</dbReference>
<dbReference type="GO" id="GO:0017069">
    <property type="term" value="F:snRNA binding"/>
    <property type="evidence" value="ECO:0007669"/>
    <property type="project" value="TreeGrafter"/>
</dbReference>
<feature type="compositionally biased region" description="Basic and acidic residues" evidence="4">
    <location>
        <begin position="258"/>
        <end position="267"/>
    </location>
</feature>
<dbReference type="InterPro" id="IPR012677">
    <property type="entry name" value="Nucleotide-bd_a/b_plait_sf"/>
</dbReference>
<dbReference type="Proteomes" id="UP001162541">
    <property type="component" value="Chromosome 7"/>
</dbReference>
<dbReference type="InterPro" id="IPR035979">
    <property type="entry name" value="RBD_domain_sf"/>
</dbReference>
<dbReference type="PANTHER" id="PTHR13952:SF6">
    <property type="entry name" value="U11_U12 SMALL NUCLEAR RIBONUCLEOPROTEIN 35 KDA PROTEIN"/>
    <property type="match status" value="1"/>
</dbReference>
<feature type="compositionally biased region" description="Basic and acidic residues" evidence="4">
    <location>
        <begin position="397"/>
        <end position="411"/>
    </location>
</feature>